<dbReference type="OrthoDB" id="928491at2"/>
<dbReference type="Proteomes" id="UP000295706">
    <property type="component" value="Unassembled WGS sequence"/>
</dbReference>
<dbReference type="EMBL" id="SMJU01000001">
    <property type="protein sequence ID" value="TDB69252.1"/>
    <property type="molecule type" value="Genomic_DNA"/>
</dbReference>
<dbReference type="AlphaFoldDB" id="A0A4R4KQP6"/>
<proteinExistence type="predicted"/>
<organism evidence="1 2">
    <name type="scientific">Arundinibacter roseus</name>
    <dbReference type="NCBI Taxonomy" id="2070510"/>
    <lineage>
        <taxon>Bacteria</taxon>
        <taxon>Pseudomonadati</taxon>
        <taxon>Bacteroidota</taxon>
        <taxon>Cytophagia</taxon>
        <taxon>Cytophagales</taxon>
        <taxon>Spirosomataceae</taxon>
        <taxon>Arundinibacter</taxon>
    </lineage>
</organism>
<gene>
    <name evidence="1" type="ORF">EZE20_01220</name>
</gene>
<comment type="caution">
    <text evidence="1">The sequence shown here is derived from an EMBL/GenBank/DDBJ whole genome shotgun (WGS) entry which is preliminary data.</text>
</comment>
<name>A0A4R4KQP6_9BACT</name>
<accession>A0A4R4KQP6</accession>
<protein>
    <submittedName>
        <fullName evidence="1">Uncharacterized protein</fullName>
    </submittedName>
</protein>
<evidence type="ECO:0000313" key="2">
    <source>
        <dbReference type="Proteomes" id="UP000295706"/>
    </source>
</evidence>
<reference evidence="1 2" key="1">
    <citation type="submission" date="2019-02" db="EMBL/GenBank/DDBJ databases">
        <title>Arundinibacter roseus gen. nov., sp. nov., a new member of the family Cytophagaceae.</title>
        <authorList>
            <person name="Szuroczki S."/>
            <person name="Khayer B."/>
            <person name="Sproer C."/>
            <person name="Toumi M."/>
            <person name="Szabo A."/>
            <person name="Felfoldi T."/>
            <person name="Schumann P."/>
            <person name="Toth E."/>
        </authorList>
    </citation>
    <scope>NUCLEOTIDE SEQUENCE [LARGE SCALE GENOMIC DNA]</scope>
    <source>
        <strain evidence="1 2">DMA-k-7a</strain>
    </source>
</reference>
<evidence type="ECO:0000313" key="1">
    <source>
        <dbReference type="EMBL" id="TDB69252.1"/>
    </source>
</evidence>
<sequence>MKITSFLLLFFGLTCLLSVHAQQLGLSRLFYPNVTLRADYVVPGQAAGSQEFGLTRTSGLGIIPIQSEVQAGFSFRKKFDLRAVHTVMIGQFTQIQPTFDGTKFPDNGYKTISVGAIRMQASVKDKLWVYGAALGVTESNETFFTPQPFFWGGGARMRIIGLRSQIAYGSILAYNQKLRFIPIFGINQRLGKQWRVTALLPFMATANYHPTKWFSVDMLAGVSGYSGGFQVQTAEEKLLRRQNYQHVKLGLAANVHALSVFNVSVEAGLAGFRQLRTFNSARENLTSTAPPATPYVGVSVRYLTSRSKFSSKFMGKLGLGEKGIINW</sequence>
<keyword evidence="2" id="KW-1185">Reference proteome</keyword>